<evidence type="ECO:0000313" key="3">
    <source>
        <dbReference type="EMBL" id="KAG8227117.1"/>
    </source>
</evidence>
<accession>A0A8K0K2H9</accession>
<dbReference type="GO" id="GO:0006626">
    <property type="term" value="P:protein targeting to mitochondrion"/>
    <property type="evidence" value="ECO:0007669"/>
    <property type="project" value="TreeGrafter"/>
</dbReference>
<comment type="similarity">
    <text evidence="1">Belongs to the GST superfamily.</text>
</comment>
<reference evidence="3" key="2">
    <citation type="submission" date="2017-10" db="EMBL/GenBank/DDBJ databases">
        <title>Ladona fulva Genome sequencing and assembly.</title>
        <authorList>
            <person name="Murali S."/>
            <person name="Richards S."/>
            <person name="Bandaranaike D."/>
            <person name="Bellair M."/>
            <person name="Blankenburg K."/>
            <person name="Chao H."/>
            <person name="Dinh H."/>
            <person name="Doddapaneni H."/>
            <person name="Dugan-Rocha S."/>
            <person name="Elkadiri S."/>
            <person name="Gnanaolivu R."/>
            <person name="Hernandez B."/>
            <person name="Skinner E."/>
            <person name="Javaid M."/>
            <person name="Lee S."/>
            <person name="Li M."/>
            <person name="Ming W."/>
            <person name="Munidasa M."/>
            <person name="Muniz J."/>
            <person name="Nguyen L."/>
            <person name="Hughes D."/>
            <person name="Osuji N."/>
            <person name="Pu L.-L."/>
            <person name="Puazo M."/>
            <person name="Qu C."/>
            <person name="Quiroz J."/>
            <person name="Raj R."/>
            <person name="Weissenberger G."/>
            <person name="Xin Y."/>
            <person name="Zou X."/>
            <person name="Han Y."/>
            <person name="Worley K."/>
            <person name="Muzny D."/>
            <person name="Gibbs R."/>
        </authorList>
    </citation>
    <scope>NUCLEOTIDE SEQUENCE</scope>
    <source>
        <strain evidence="3">Sampled in the wild</strain>
    </source>
</reference>
<reference evidence="3" key="1">
    <citation type="submission" date="2013-04" db="EMBL/GenBank/DDBJ databases">
        <authorList>
            <person name="Qu J."/>
            <person name="Murali S.C."/>
            <person name="Bandaranaike D."/>
            <person name="Bellair M."/>
            <person name="Blankenburg K."/>
            <person name="Chao H."/>
            <person name="Dinh H."/>
            <person name="Doddapaneni H."/>
            <person name="Downs B."/>
            <person name="Dugan-Rocha S."/>
            <person name="Elkadiri S."/>
            <person name="Gnanaolivu R.D."/>
            <person name="Hernandez B."/>
            <person name="Javaid M."/>
            <person name="Jayaseelan J.C."/>
            <person name="Lee S."/>
            <person name="Li M."/>
            <person name="Ming W."/>
            <person name="Munidasa M."/>
            <person name="Muniz J."/>
            <person name="Nguyen L."/>
            <person name="Ongeri F."/>
            <person name="Osuji N."/>
            <person name="Pu L.-L."/>
            <person name="Puazo M."/>
            <person name="Qu C."/>
            <person name="Quiroz J."/>
            <person name="Raj R."/>
            <person name="Weissenberger G."/>
            <person name="Xin Y."/>
            <person name="Zou X."/>
            <person name="Han Y."/>
            <person name="Richards S."/>
            <person name="Worley K."/>
            <person name="Muzny D."/>
            <person name="Gibbs R."/>
        </authorList>
    </citation>
    <scope>NUCLEOTIDE SEQUENCE</scope>
    <source>
        <strain evidence="3">Sampled in the wild</strain>
    </source>
</reference>
<dbReference type="PANTHER" id="PTHR44188">
    <property type="entry name" value="GDAP1, ISOFORM A"/>
    <property type="match status" value="1"/>
</dbReference>
<keyword evidence="4" id="KW-1185">Reference proteome</keyword>
<dbReference type="Proteomes" id="UP000792457">
    <property type="component" value="Unassembled WGS sequence"/>
</dbReference>
<organism evidence="3 4">
    <name type="scientific">Ladona fulva</name>
    <name type="common">Scarce chaser dragonfly</name>
    <name type="synonym">Libellula fulva</name>
    <dbReference type="NCBI Taxonomy" id="123851"/>
    <lineage>
        <taxon>Eukaryota</taxon>
        <taxon>Metazoa</taxon>
        <taxon>Ecdysozoa</taxon>
        <taxon>Arthropoda</taxon>
        <taxon>Hexapoda</taxon>
        <taxon>Insecta</taxon>
        <taxon>Pterygota</taxon>
        <taxon>Palaeoptera</taxon>
        <taxon>Odonata</taxon>
        <taxon>Epiprocta</taxon>
        <taxon>Anisoptera</taxon>
        <taxon>Libelluloidea</taxon>
        <taxon>Libellulidae</taxon>
        <taxon>Ladona</taxon>
    </lineage>
</organism>
<feature type="domain" description="GST N-terminal" evidence="2">
    <location>
        <begin position="21"/>
        <end position="102"/>
    </location>
</feature>
<dbReference type="CDD" id="cd00570">
    <property type="entry name" value="GST_N_family"/>
    <property type="match status" value="1"/>
</dbReference>
<dbReference type="GO" id="GO:0008053">
    <property type="term" value="P:mitochondrial fusion"/>
    <property type="evidence" value="ECO:0007669"/>
    <property type="project" value="TreeGrafter"/>
</dbReference>
<evidence type="ECO:0000256" key="1">
    <source>
        <dbReference type="ARBA" id="ARBA00007409"/>
    </source>
</evidence>
<dbReference type="PANTHER" id="PTHR44188:SF1">
    <property type="entry name" value="GDAP1, ISOFORM A"/>
    <property type="match status" value="1"/>
</dbReference>
<dbReference type="Gene3D" id="3.40.30.10">
    <property type="entry name" value="Glutaredoxin"/>
    <property type="match status" value="1"/>
</dbReference>
<dbReference type="InterPro" id="IPR036249">
    <property type="entry name" value="Thioredoxin-like_sf"/>
</dbReference>
<dbReference type="EMBL" id="KZ308312">
    <property type="protein sequence ID" value="KAG8227117.1"/>
    <property type="molecule type" value="Genomic_DNA"/>
</dbReference>
<comment type="caution">
    <text evidence="3">The sequence shown here is derived from an EMBL/GenBank/DDBJ whole genome shotgun (WGS) entry which is preliminary data.</text>
</comment>
<evidence type="ECO:0000313" key="4">
    <source>
        <dbReference type="Proteomes" id="UP000792457"/>
    </source>
</evidence>
<dbReference type="GO" id="GO:0000266">
    <property type="term" value="P:mitochondrial fission"/>
    <property type="evidence" value="ECO:0007669"/>
    <property type="project" value="TreeGrafter"/>
</dbReference>
<dbReference type="PROSITE" id="PS50404">
    <property type="entry name" value="GST_NTER"/>
    <property type="match status" value="1"/>
</dbReference>
<sequence length="233" mass="26673">MASGDTDDRFSNVQSSNGKGNGLLLYCYHYSFYSQKVLMALHEKKLDFKSHIVMIKKGEQYQPWFLQINPRGEVPVLKDGVKIIPDSSRIIDYLDDNFSNGNSHRLIPLDQGPEVKQKVLYFRNILDQLPAGVITMGSFYNPEFCQNPKPPFIKPVRKMLMVADQNSAKSLRGHAERNTEHKEILLQKAEFQEIKHKTVTSKTEYSKVLEQVDKVLSEVEAELLSHEAGKDIF</sequence>
<dbReference type="Pfam" id="PF13417">
    <property type="entry name" value="GST_N_3"/>
    <property type="match status" value="1"/>
</dbReference>
<evidence type="ECO:0000259" key="2">
    <source>
        <dbReference type="PROSITE" id="PS50404"/>
    </source>
</evidence>
<dbReference type="InterPro" id="IPR004045">
    <property type="entry name" value="Glutathione_S-Trfase_N"/>
</dbReference>
<proteinExistence type="inferred from homology"/>
<dbReference type="OrthoDB" id="8178853at2759"/>
<protein>
    <recommendedName>
        <fullName evidence="2">GST N-terminal domain-containing protein</fullName>
    </recommendedName>
</protein>
<name>A0A8K0K2H9_LADFU</name>
<dbReference type="SUPFAM" id="SSF52833">
    <property type="entry name" value="Thioredoxin-like"/>
    <property type="match status" value="1"/>
</dbReference>
<gene>
    <name evidence="3" type="ORF">J437_LFUL001661</name>
</gene>
<dbReference type="GO" id="GO:0005741">
    <property type="term" value="C:mitochondrial outer membrane"/>
    <property type="evidence" value="ECO:0007669"/>
    <property type="project" value="TreeGrafter"/>
</dbReference>
<dbReference type="AlphaFoldDB" id="A0A8K0K2H9"/>